<evidence type="ECO:0000256" key="1">
    <source>
        <dbReference type="SAM" id="MobiDB-lite"/>
    </source>
</evidence>
<accession>S9PIK1</accession>
<organism evidence="2 3">
    <name type="scientific">Cystobacter fuscus (strain ATCC 25194 / DSM 2262 / NBRC 100088 / M29)</name>
    <dbReference type="NCBI Taxonomy" id="1242864"/>
    <lineage>
        <taxon>Bacteria</taxon>
        <taxon>Pseudomonadati</taxon>
        <taxon>Myxococcota</taxon>
        <taxon>Myxococcia</taxon>
        <taxon>Myxococcales</taxon>
        <taxon>Cystobacterineae</taxon>
        <taxon>Archangiaceae</taxon>
        <taxon>Cystobacter</taxon>
    </lineage>
</organism>
<feature type="compositionally biased region" description="Low complexity" evidence="1">
    <location>
        <begin position="21"/>
        <end position="44"/>
    </location>
</feature>
<dbReference type="Proteomes" id="UP000011682">
    <property type="component" value="Unassembled WGS sequence"/>
</dbReference>
<proteinExistence type="predicted"/>
<evidence type="ECO:0000313" key="3">
    <source>
        <dbReference type="Proteomes" id="UP000011682"/>
    </source>
</evidence>
<comment type="caution">
    <text evidence="2">The sequence shown here is derived from an EMBL/GenBank/DDBJ whole genome shotgun (WGS) entry which is preliminary data.</text>
</comment>
<keyword evidence="3" id="KW-1185">Reference proteome</keyword>
<name>S9PIK1_CYSF2</name>
<feature type="compositionally biased region" description="Basic residues" evidence="1">
    <location>
        <begin position="51"/>
        <end position="67"/>
    </location>
</feature>
<reference evidence="2" key="1">
    <citation type="submission" date="2013-05" db="EMBL/GenBank/DDBJ databases">
        <title>Genome assembly of Cystobacter fuscus DSM 2262.</title>
        <authorList>
            <person name="Sharma G."/>
            <person name="Khatri I."/>
            <person name="Kaur C."/>
            <person name="Mayilraj S."/>
            <person name="Subramanian S."/>
        </authorList>
    </citation>
    <scope>NUCLEOTIDE SEQUENCE [LARGE SCALE GENOMIC DNA]</scope>
    <source>
        <strain evidence="2">DSM 2262</strain>
    </source>
</reference>
<feature type="region of interest" description="Disordered" evidence="1">
    <location>
        <begin position="1"/>
        <end position="112"/>
    </location>
</feature>
<feature type="compositionally biased region" description="Low complexity" evidence="1">
    <location>
        <begin position="89"/>
        <end position="101"/>
    </location>
</feature>
<protein>
    <submittedName>
        <fullName evidence="2">Uncharacterized protein</fullName>
    </submittedName>
</protein>
<dbReference type="EMBL" id="ANAH02000006">
    <property type="protein sequence ID" value="EPX62921.1"/>
    <property type="molecule type" value="Genomic_DNA"/>
</dbReference>
<evidence type="ECO:0000313" key="2">
    <source>
        <dbReference type="EMBL" id="EPX62921.1"/>
    </source>
</evidence>
<gene>
    <name evidence="2" type="ORF">D187_006331</name>
</gene>
<dbReference type="AlphaFoldDB" id="S9PIK1"/>
<sequence>MGPGHVLVLAPVRPGALQAWSPRPCRSTRAPPPRSRAGSSRAACPTPPARPPRRRTPRPPRRRRRPPRGGAVRQSMRERDGPTWVLEASSTSTSRGPVSSRMWAKYGGAPPGCWARTVASSRS</sequence>